<reference evidence="1" key="1">
    <citation type="submission" date="2022-08" db="EMBL/GenBank/DDBJ databases">
        <title>Genome Sequence of Lecanicillium fungicola.</title>
        <authorList>
            <person name="Buettner E."/>
        </authorList>
    </citation>
    <scope>NUCLEOTIDE SEQUENCE</scope>
    <source>
        <strain evidence="1">Babe33</strain>
    </source>
</reference>
<dbReference type="EMBL" id="JANJQO010000049">
    <property type="protein sequence ID" value="KAJ2982976.1"/>
    <property type="molecule type" value="Genomic_DNA"/>
</dbReference>
<evidence type="ECO:0000313" key="2">
    <source>
        <dbReference type="Proteomes" id="UP001143910"/>
    </source>
</evidence>
<dbReference type="Proteomes" id="UP001143910">
    <property type="component" value="Unassembled WGS sequence"/>
</dbReference>
<sequence length="482" mass="54018">MGPKQNVHVAVVGAGLAGLRCADILLQHGFAVSIFEGRDRVGGRVHQTQLSNGHWVDLGPNWIHGTTGNVMLDLANETGTAVADIDQIPSAFDETGAKMTTADTIKYATIMWEMLEEAFEHSEKTGAEIDLKLSLFDFFKEKVPLRIPDGEPDAETKRKTLYQFCETWGAIIGSPVTRQSLRFLWLEECIDDENLYCAGTYKRILERVAKPVLDTAQISFNTTVQGITYKSNANDKVILRLQDGSTHEFDEVVVTTPLGWLQKNKHQAFEPPLPIPLMESIDAISYGCLEKVYISFAEAFWRPKEGQSEAETGFIQWLSPNYDPKLNPRQWLQEAVELSSLPGKDAHPTLLFYTYGEQSQWFTSELAKRPSKGERTQFITDFFRPYFSRLPNYAADSDACRPIDCVATEWLNDDLAGNGSYGNFQVGLEKGDKDIERMREGLPDQGLWFAGEHTAPFVALGTSTGAYWSGEAVGERIIEKYE</sequence>
<keyword evidence="2" id="KW-1185">Reference proteome</keyword>
<evidence type="ECO:0000313" key="1">
    <source>
        <dbReference type="EMBL" id="KAJ2982976.1"/>
    </source>
</evidence>
<comment type="caution">
    <text evidence="1">The sequence shown here is derived from an EMBL/GenBank/DDBJ whole genome shotgun (WGS) entry which is preliminary data.</text>
</comment>
<accession>A0ACC1NWW4</accession>
<gene>
    <name evidence="1" type="ORF">NQ176_g1033</name>
</gene>
<protein>
    <submittedName>
        <fullName evidence="1">Uncharacterized protein</fullName>
    </submittedName>
</protein>
<proteinExistence type="predicted"/>
<name>A0ACC1NWW4_9HYPO</name>
<organism evidence="1 2">
    <name type="scientific">Zarea fungicola</name>
    <dbReference type="NCBI Taxonomy" id="93591"/>
    <lineage>
        <taxon>Eukaryota</taxon>
        <taxon>Fungi</taxon>
        <taxon>Dikarya</taxon>
        <taxon>Ascomycota</taxon>
        <taxon>Pezizomycotina</taxon>
        <taxon>Sordariomycetes</taxon>
        <taxon>Hypocreomycetidae</taxon>
        <taxon>Hypocreales</taxon>
        <taxon>Cordycipitaceae</taxon>
        <taxon>Zarea</taxon>
    </lineage>
</organism>